<organism evidence="1 2">
    <name type="scientific">Leptospira licerasiae str. MMD4847</name>
    <dbReference type="NCBI Taxonomy" id="1049971"/>
    <lineage>
        <taxon>Bacteria</taxon>
        <taxon>Pseudomonadati</taxon>
        <taxon>Spirochaetota</taxon>
        <taxon>Spirochaetia</taxon>
        <taxon>Leptospirales</taxon>
        <taxon>Leptospiraceae</taxon>
        <taxon>Leptospira</taxon>
    </lineage>
</organism>
<evidence type="ECO:0000313" key="2">
    <source>
        <dbReference type="Proteomes" id="UP000018720"/>
    </source>
</evidence>
<comment type="caution">
    <text evidence="1">The sequence shown here is derived from an EMBL/GenBank/DDBJ whole genome shotgun (WGS) entry which is preliminary data.</text>
</comment>
<reference evidence="1 2" key="1">
    <citation type="submission" date="2012-08" db="EMBL/GenBank/DDBJ databases">
        <authorList>
            <person name="Harkins D.M."/>
            <person name="Durkin A.S."/>
            <person name="Selengut J.D."/>
            <person name="Sanka R."/>
            <person name="DePew J."/>
            <person name="Purushe J."/>
            <person name="Matthias M.A."/>
            <person name="Vinetz J.M."/>
            <person name="Sutton G.G."/>
            <person name="Nelson W.C."/>
            <person name="Fouts D.E."/>
        </authorList>
    </citation>
    <scope>NUCLEOTIDE SEQUENCE [LARGE SCALE GENOMIC DNA]</scope>
    <source>
        <strain evidence="1 2">MMD4847</strain>
    </source>
</reference>
<evidence type="ECO:0000313" key="1">
    <source>
        <dbReference type="EMBL" id="EJZ41246.1"/>
    </source>
</evidence>
<proteinExistence type="predicted"/>
<name>A0ABN0H6N1_9LEPT</name>
<dbReference type="EMBL" id="AHOM02000010">
    <property type="protein sequence ID" value="EJZ41246.1"/>
    <property type="molecule type" value="Genomic_DNA"/>
</dbReference>
<protein>
    <submittedName>
        <fullName evidence="1">Uncharacterized protein</fullName>
    </submittedName>
</protein>
<sequence>MRTILRSDKKKSTKEFLKSRAFWLSGGAIFVRRNSISSEGFWI</sequence>
<keyword evidence="2" id="KW-1185">Reference proteome</keyword>
<accession>A0ABN0H6N1</accession>
<gene>
    <name evidence="1" type="ORF">LEP1GSC178_1372</name>
</gene>
<dbReference type="Proteomes" id="UP000018720">
    <property type="component" value="Unassembled WGS sequence"/>
</dbReference>